<keyword evidence="6" id="KW-0802">TPR repeat</keyword>
<dbReference type="EMBL" id="SDOX01000006">
    <property type="protein sequence ID" value="TFJ87242.1"/>
    <property type="molecule type" value="Genomic_DNA"/>
</dbReference>
<dbReference type="PANTHER" id="PTHR11246:SF1">
    <property type="entry name" value="PRE-MRNA-PROCESSING FACTOR 6"/>
    <property type="match status" value="1"/>
</dbReference>
<proteinExistence type="predicted"/>
<dbReference type="InterPro" id="IPR019734">
    <property type="entry name" value="TPR_rpt"/>
</dbReference>
<keyword evidence="3" id="KW-0677">Repeat</keyword>
<dbReference type="PANTHER" id="PTHR11246">
    <property type="entry name" value="PRE-MRNA SPLICING FACTOR"/>
    <property type="match status" value="1"/>
</dbReference>
<evidence type="ECO:0000313" key="9">
    <source>
        <dbReference type="EMBL" id="TFJ87242.1"/>
    </source>
</evidence>
<dbReference type="Pfam" id="PF13181">
    <property type="entry name" value="TPR_8"/>
    <property type="match status" value="1"/>
</dbReference>
<dbReference type="InterPro" id="IPR010491">
    <property type="entry name" value="PRP1_N"/>
</dbReference>
<reference evidence="9 10" key="1">
    <citation type="submission" date="2019-01" db="EMBL/GenBank/DDBJ databases">
        <title>Nuclear Genome Assembly of the Microalgal Biofuel strain Nannochloropsis salina CCMP1776.</title>
        <authorList>
            <person name="Hovde B."/>
        </authorList>
    </citation>
    <scope>NUCLEOTIDE SEQUENCE [LARGE SCALE GENOMIC DNA]</scope>
    <source>
        <strain evidence="9 10">CCMP1776</strain>
    </source>
</reference>
<evidence type="ECO:0000259" key="8">
    <source>
        <dbReference type="Pfam" id="PF06424"/>
    </source>
</evidence>
<evidence type="ECO:0000256" key="5">
    <source>
        <dbReference type="ARBA" id="ARBA00023242"/>
    </source>
</evidence>
<keyword evidence="10" id="KW-1185">Reference proteome</keyword>
<dbReference type="SMART" id="SM00028">
    <property type="entry name" value="TPR"/>
    <property type="match status" value="4"/>
</dbReference>
<dbReference type="Pfam" id="PF06424">
    <property type="entry name" value="PRP1_N"/>
    <property type="match status" value="2"/>
</dbReference>
<protein>
    <recommendedName>
        <fullName evidence="8">PRP1 splicing factor N-terminal domain-containing protein</fullName>
    </recommendedName>
</protein>
<organism evidence="9 10">
    <name type="scientific">Nannochloropsis salina CCMP1776</name>
    <dbReference type="NCBI Taxonomy" id="1027361"/>
    <lineage>
        <taxon>Eukaryota</taxon>
        <taxon>Sar</taxon>
        <taxon>Stramenopiles</taxon>
        <taxon>Ochrophyta</taxon>
        <taxon>Eustigmatophyceae</taxon>
        <taxon>Eustigmatales</taxon>
        <taxon>Monodopsidaceae</taxon>
        <taxon>Microchloropsis</taxon>
        <taxon>Microchloropsis salina</taxon>
    </lineage>
</organism>
<dbReference type="AlphaFoldDB" id="A0A4D9D6Q2"/>
<evidence type="ECO:0000256" key="4">
    <source>
        <dbReference type="ARBA" id="ARBA00023187"/>
    </source>
</evidence>
<evidence type="ECO:0000313" key="10">
    <source>
        <dbReference type="Proteomes" id="UP000355283"/>
    </source>
</evidence>
<evidence type="ECO:0000256" key="6">
    <source>
        <dbReference type="PROSITE-ProRule" id="PRU00339"/>
    </source>
</evidence>
<dbReference type="GO" id="GO:0071013">
    <property type="term" value="C:catalytic step 2 spliceosome"/>
    <property type="evidence" value="ECO:0007669"/>
    <property type="project" value="TreeGrafter"/>
</dbReference>
<dbReference type="InterPro" id="IPR011990">
    <property type="entry name" value="TPR-like_helical_dom_sf"/>
</dbReference>
<dbReference type="PROSITE" id="PS50005">
    <property type="entry name" value="TPR"/>
    <property type="match status" value="1"/>
</dbReference>
<keyword evidence="4" id="KW-0508">mRNA splicing</keyword>
<comment type="subcellular location">
    <subcellularLocation>
        <location evidence="1">Nucleus</location>
    </subcellularLocation>
</comment>
<dbReference type="OrthoDB" id="440128at2759"/>
<feature type="compositionally biased region" description="Basic and acidic residues" evidence="7">
    <location>
        <begin position="76"/>
        <end position="88"/>
    </location>
</feature>
<dbReference type="SUPFAM" id="SSF48452">
    <property type="entry name" value="TPR-like"/>
    <property type="match status" value="4"/>
</dbReference>
<evidence type="ECO:0000256" key="2">
    <source>
        <dbReference type="ARBA" id="ARBA00022664"/>
    </source>
</evidence>
<dbReference type="SMART" id="SM00386">
    <property type="entry name" value="HAT"/>
    <property type="match status" value="12"/>
</dbReference>
<evidence type="ECO:0000256" key="7">
    <source>
        <dbReference type="SAM" id="MobiDB-lite"/>
    </source>
</evidence>
<keyword evidence="5" id="KW-0539">Nucleus</keyword>
<feature type="domain" description="PRP1 splicing factor N-terminal" evidence="8">
    <location>
        <begin position="16"/>
        <end position="43"/>
    </location>
</feature>
<feature type="domain" description="PRP1 splicing factor N-terminal" evidence="8">
    <location>
        <begin position="52"/>
        <end position="184"/>
    </location>
</feature>
<dbReference type="Gene3D" id="1.25.40.10">
    <property type="entry name" value="Tetratricopeptide repeat domain"/>
    <property type="match status" value="5"/>
</dbReference>
<dbReference type="Pfam" id="PF14559">
    <property type="entry name" value="TPR_19"/>
    <property type="match status" value="1"/>
</dbReference>
<sequence>MSGRGVQRLKTYDKGAPQGYQAGFGRGAIGFTTRSDIGPARSSVPEVNFGQPPPGYVAGRGRGMGDLARSQAEGGLPREEGDRDKGDYSESNYDDFSGYGGALFGGDSPYEDDDREADKIYQAIDDRMDSRRKRRREEQLLESLKKARAERPKAGDQFTDLKADLKNVSMEEWMGIPDVGDQSLKFKQRKRQEVFTPAPDHLIESQRAALVDAAAPIDPRTGLQTPMSAGGSSSIAGLSQARETVLSIKLDKMSDSVSGQTVVDPKGYLTDLNSIKINTDTEVGDIKRARLLLVSLTDTNPKHAPGWVARARVEEQAGKIVAARKIIKEGCEACPESEDVWLEAARLYSAENARTILADAVRHLPQSVKVWLRAADLEPTEAGKKIVLRRALEYLPKSVKLWKTAISAEEEEDARIMLERAVECVPHSVDMWLALARLETYENAKNVLNRALKELPTEGAIWITAAKLEEAHQKGDNVEKIINMAISILRQQSVVLDREHWLREAEAAERAGSPLTGQAIVRATIYMGVEDEDRYRTWTDDADSALQRGAVETARAILAYALQTFPGKKALWSKACDLEKAYGTPEALEQMLKKAVTYCPQAESLWLRAAKEKWLLGDVPAARALLTEAFKANPDSEAIWLAAVKLEWENNEFERARILLSKARHRVPTQRVWLKSAKLERELGQITTELVLLEEAVKSFPDHAKFYMMAGQACDEALHEPERAREYYQKGLSRCPHSIPLWRLAGLFEERVHGFTKARSMFELARLRNPRNSELWLEAVRLERRAGNEKLAASLMAKGLQECPDSGLLWAEEIIHSPRPQQKSKSQEALSKCPNDPFVFVAVARLFEATRKYAKARKWFNQSVELNPDLGDSWAYYYAFELRHGSETDKSEVLKKCLEADPTHGGIWTAVSKSVENWRVSKESILKKVVAKLQESAVEETSEPIVKPEMEVRVKLEEKDRAW</sequence>
<dbReference type="GO" id="GO:0046540">
    <property type="term" value="C:U4/U6 x U5 tri-snRNP complex"/>
    <property type="evidence" value="ECO:0007669"/>
    <property type="project" value="TreeGrafter"/>
</dbReference>
<name>A0A4D9D6Q2_9STRA</name>
<dbReference type="InterPro" id="IPR003107">
    <property type="entry name" value="HAT"/>
</dbReference>
<dbReference type="InterPro" id="IPR045075">
    <property type="entry name" value="Syf1-like"/>
</dbReference>
<feature type="repeat" description="TPR" evidence="6">
    <location>
        <begin position="837"/>
        <end position="870"/>
    </location>
</feature>
<dbReference type="GO" id="GO:0000244">
    <property type="term" value="P:spliceosomal tri-snRNP complex assembly"/>
    <property type="evidence" value="ECO:0007669"/>
    <property type="project" value="TreeGrafter"/>
</dbReference>
<evidence type="ECO:0000256" key="1">
    <source>
        <dbReference type="ARBA" id="ARBA00004123"/>
    </source>
</evidence>
<keyword evidence="2" id="KW-0507">mRNA processing</keyword>
<dbReference type="Pfam" id="PF13428">
    <property type="entry name" value="TPR_14"/>
    <property type="match status" value="1"/>
</dbReference>
<evidence type="ECO:0000256" key="3">
    <source>
        <dbReference type="ARBA" id="ARBA00022737"/>
    </source>
</evidence>
<dbReference type="FunFam" id="1.25.40.10:FF:001362">
    <property type="entry name" value="RNA splicing factor"/>
    <property type="match status" value="1"/>
</dbReference>
<feature type="region of interest" description="Disordered" evidence="7">
    <location>
        <begin position="1"/>
        <end position="94"/>
    </location>
</feature>
<gene>
    <name evidence="9" type="ORF">NSK_001574</name>
</gene>
<comment type="caution">
    <text evidence="9">The sequence shown here is derived from an EMBL/GenBank/DDBJ whole genome shotgun (WGS) entry which is preliminary data.</text>
</comment>
<accession>A0A4D9D6Q2</accession>
<dbReference type="Proteomes" id="UP000355283">
    <property type="component" value="Unassembled WGS sequence"/>
</dbReference>